<protein>
    <submittedName>
        <fullName evidence="7">Polyprenyl synthetase family protein</fullName>
    </submittedName>
</protein>
<dbReference type="KEGG" id="lins:G7067_09110"/>
<proteinExistence type="inferred from homology"/>
<dbReference type="PANTHER" id="PTHR12001:SF85">
    <property type="entry name" value="SHORT CHAIN ISOPRENYL DIPHOSPHATE SYNTHASE"/>
    <property type="match status" value="1"/>
</dbReference>
<dbReference type="AlphaFoldDB" id="A0A6G8FJJ8"/>
<name>A0A6G8FJJ8_9MICO</name>
<dbReference type="InterPro" id="IPR008949">
    <property type="entry name" value="Isoprenoid_synthase_dom_sf"/>
</dbReference>
<keyword evidence="4" id="KW-0479">Metal-binding</keyword>
<keyword evidence="8" id="KW-1185">Reference proteome</keyword>
<dbReference type="Gene3D" id="1.10.600.10">
    <property type="entry name" value="Farnesyl Diphosphate Synthase"/>
    <property type="match status" value="1"/>
</dbReference>
<dbReference type="PROSITE" id="PS00723">
    <property type="entry name" value="POLYPRENYL_SYNTHASE_1"/>
    <property type="match status" value="1"/>
</dbReference>
<evidence type="ECO:0000256" key="3">
    <source>
        <dbReference type="ARBA" id="ARBA00022679"/>
    </source>
</evidence>
<dbReference type="InterPro" id="IPR033749">
    <property type="entry name" value="Polyprenyl_synt_CS"/>
</dbReference>
<dbReference type="SUPFAM" id="SSF48576">
    <property type="entry name" value="Terpenoid synthases"/>
    <property type="match status" value="1"/>
</dbReference>
<sequence length="379" mass="41921">MRENTVAQLKRAASAEAIETELQRQLAVYSQHSTAYGAHFAELWEITSECILGGKLIRPRLLIGAFDALANSQAETPPVSRDAVIRIAAATELLHYSFLLHDDVIDGDLFRRGRPNLIGTLLQVRRPEPLCASDAVLAQDEAGEQRGPLHWARTSGILMGDLLLSATHQIFAREALPEEIRIRLLDILDHTITESVVGEHLDVGLSDGLVPADLDTVLNMSRLKTATYTFELPLRAALVLAGASARAEMVVGMVGRHLGIAFQLQDDLLSTFGDATEHGKDMFSDLREGKETVIIAYARMSEAWPSIEPYHGRANLTEEDGVFARKLLIECGAEGFIRSLIDEQIRTCIEFLAQPDHQLPVEVIRYIEDLVASLEERRS</sequence>
<evidence type="ECO:0000313" key="8">
    <source>
        <dbReference type="Proteomes" id="UP000501387"/>
    </source>
</evidence>
<evidence type="ECO:0000256" key="2">
    <source>
        <dbReference type="ARBA" id="ARBA00006706"/>
    </source>
</evidence>
<dbReference type="PANTHER" id="PTHR12001">
    <property type="entry name" value="GERANYLGERANYL PYROPHOSPHATE SYNTHASE"/>
    <property type="match status" value="1"/>
</dbReference>
<dbReference type="EMBL" id="CP049934">
    <property type="protein sequence ID" value="QIM16534.1"/>
    <property type="molecule type" value="Genomic_DNA"/>
</dbReference>
<dbReference type="GO" id="GO:0008299">
    <property type="term" value="P:isoprenoid biosynthetic process"/>
    <property type="evidence" value="ECO:0007669"/>
    <property type="project" value="InterPro"/>
</dbReference>
<evidence type="ECO:0000256" key="5">
    <source>
        <dbReference type="ARBA" id="ARBA00022842"/>
    </source>
</evidence>
<keyword evidence="3 6" id="KW-0808">Transferase</keyword>
<reference evidence="7 8" key="1">
    <citation type="submission" date="2020-03" db="EMBL/GenBank/DDBJ databases">
        <title>Leucobacter sp. nov., isolated from beetles.</title>
        <authorList>
            <person name="Hyun D.-W."/>
            <person name="Bae J.-W."/>
        </authorList>
    </citation>
    <scope>NUCLEOTIDE SEQUENCE [LARGE SCALE GENOMIC DNA]</scope>
    <source>
        <strain evidence="7 8">HDW9B</strain>
    </source>
</reference>
<dbReference type="GO" id="GO:0004659">
    <property type="term" value="F:prenyltransferase activity"/>
    <property type="evidence" value="ECO:0007669"/>
    <property type="project" value="InterPro"/>
</dbReference>
<keyword evidence="5" id="KW-0460">Magnesium</keyword>
<gene>
    <name evidence="7" type="ORF">G7067_09110</name>
</gene>
<dbReference type="RefSeq" id="WP_166323625.1">
    <property type="nucleotide sequence ID" value="NZ_CP049934.1"/>
</dbReference>
<accession>A0A6G8FJJ8</accession>
<organism evidence="7 8">
    <name type="scientific">Leucobacter insecticola</name>
    <dbReference type="NCBI Taxonomy" id="2714934"/>
    <lineage>
        <taxon>Bacteria</taxon>
        <taxon>Bacillati</taxon>
        <taxon>Actinomycetota</taxon>
        <taxon>Actinomycetes</taxon>
        <taxon>Micrococcales</taxon>
        <taxon>Microbacteriaceae</taxon>
        <taxon>Leucobacter</taxon>
    </lineage>
</organism>
<dbReference type="Pfam" id="PF00348">
    <property type="entry name" value="polyprenyl_synt"/>
    <property type="match status" value="1"/>
</dbReference>
<evidence type="ECO:0000256" key="6">
    <source>
        <dbReference type="RuleBase" id="RU004466"/>
    </source>
</evidence>
<dbReference type="SFLD" id="SFLDS00005">
    <property type="entry name" value="Isoprenoid_Synthase_Type_I"/>
    <property type="match status" value="1"/>
</dbReference>
<comment type="similarity">
    <text evidence="2 6">Belongs to the FPP/GGPP synthase family.</text>
</comment>
<evidence type="ECO:0000256" key="1">
    <source>
        <dbReference type="ARBA" id="ARBA00001946"/>
    </source>
</evidence>
<dbReference type="GO" id="GO:0046872">
    <property type="term" value="F:metal ion binding"/>
    <property type="evidence" value="ECO:0007669"/>
    <property type="project" value="UniProtKB-KW"/>
</dbReference>
<dbReference type="InterPro" id="IPR000092">
    <property type="entry name" value="Polyprenyl_synt"/>
</dbReference>
<evidence type="ECO:0000256" key="4">
    <source>
        <dbReference type="ARBA" id="ARBA00022723"/>
    </source>
</evidence>
<dbReference type="Proteomes" id="UP000501387">
    <property type="component" value="Chromosome"/>
</dbReference>
<evidence type="ECO:0000313" key="7">
    <source>
        <dbReference type="EMBL" id="QIM16534.1"/>
    </source>
</evidence>
<dbReference type="CDD" id="cd00685">
    <property type="entry name" value="Trans_IPPS_HT"/>
    <property type="match status" value="1"/>
</dbReference>
<comment type="cofactor">
    <cofactor evidence="1">
        <name>Mg(2+)</name>
        <dbReference type="ChEBI" id="CHEBI:18420"/>
    </cofactor>
</comment>